<dbReference type="EMBL" id="VLTO01000032">
    <property type="protein sequence ID" value="KAA0173546.1"/>
    <property type="molecule type" value="Genomic_DNA"/>
</dbReference>
<keyword evidence="3" id="KW-0325">Glycoprotein</keyword>
<feature type="signal peptide" evidence="6">
    <location>
        <begin position="1"/>
        <end position="18"/>
    </location>
</feature>
<protein>
    <submittedName>
        <fullName evidence="7">Uncharacterized protein</fullName>
    </submittedName>
</protein>
<feature type="compositionally biased region" description="Basic and acidic residues" evidence="5">
    <location>
        <begin position="1479"/>
        <end position="1490"/>
    </location>
</feature>
<dbReference type="InterPro" id="IPR028994">
    <property type="entry name" value="Integrin_alpha_N"/>
</dbReference>
<dbReference type="Pfam" id="PF01839">
    <property type="entry name" value="FG-GAP"/>
    <property type="match status" value="1"/>
</dbReference>
<dbReference type="InterPro" id="IPR013519">
    <property type="entry name" value="Int_alpha_beta-p"/>
</dbReference>
<dbReference type="InterPro" id="IPR013517">
    <property type="entry name" value="FG-GAP"/>
</dbReference>
<accession>A0A5A8E783</accession>
<reference evidence="7 8" key="1">
    <citation type="submission" date="2019-07" db="EMBL/GenBank/DDBJ databases">
        <title>Genomes of Cafeteria roenbergensis.</title>
        <authorList>
            <person name="Fischer M.G."/>
            <person name="Hackl T."/>
            <person name="Roman M."/>
        </authorList>
    </citation>
    <scope>NUCLEOTIDE SEQUENCE [LARGE SCALE GENOMIC DNA]</scope>
    <source>
        <strain evidence="7 8">E4-10P</strain>
    </source>
</reference>
<dbReference type="SUPFAM" id="SSF69318">
    <property type="entry name" value="Integrin alpha N-terminal domain"/>
    <property type="match status" value="1"/>
</dbReference>
<dbReference type="GO" id="GO:0009897">
    <property type="term" value="C:external side of plasma membrane"/>
    <property type="evidence" value="ECO:0007669"/>
    <property type="project" value="TreeGrafter"/>
</dbReference>
<proteinExistence type="predicted"/>
<dbReference type="Proteomes" id="UP000322899">
    <property type="component" value="Unassembled WGS sequence"/>
</dbReference>
<gene>
    <name evidence="7" type="ORF">FNF27_05041</name>
</gene>
<dbReference type="GO" id="GO:0098609">
    <property type="term" value="P:cell-cell adhesion"/>
    <property type="evidence" value="ECO:0007669"/>
    <property type="project" value="TreeGrafter"/>
</dbReference>
<evidence type="ECO:0000256" key="1">
    <source>
        <dbReference type="ARBA" id="ARBA00022729"/>
    </source>
</evidence>
<comment type="caution">
    <text evidence="7">The sequence shown here is derived from an EMBL/GenBank/DDBJ whole genome shotgun (WGS) entry which is preliminary data.</text>
</comment>
<evidence type="ECO:0000256" key="6">
    <source>
        <dbReference type="SAM" id="SignalP"/>
    </source>
</evidence>
<evidence type="ECO:0000256" key="5">
    <source>
        <dbReference type="SAM" id="MobiDB-lite"/>
    </source>
</evidence>
<keyword evidence="2" id="KW-0677">Repeat</keyword>
<dbReference type="GO" id="GO:0008305">
    <property type="term" value="C:integrin complex"/>
    <property type="evidence" value="ECO:0007669"/>
    <property type="project" value="TreeGrafter"/>
</dbReference>
<sequence>MAAVLAAALGILCPTALATISCPTGWAAGHTKCLRLASQNSTDLSLVVQACRGETATAELAVLSDESDWPAAADALSGAAPAIVGAVAIYGNVSTWADALPITDSILSTQARDELAANPGTHVRAFVAEARSASTFELSLLAASPVGPWPVLCEYVPSDACPAGSFAAAGSAHCFKSVAYSSDLPGSCPAEDGVGTAFLSRATPGPELLGFRVAAASASSLGTIHQVEGNVTAAAPPQVTLHGQLAGSSSSFGESVAIVGSLAQNDSVLIAVGEPSGGGGASLVHLVRMDNDGDISTVAVLNGSALAAAGELLSNDSSTFGASLATGCSLEAPQDGLALLLVGIPSARAMVMYVLNATHELSHAVIDSRFGAVAGVNGSIGESIACMRSPGLGERPAIALTSSSATRTRALVLPYSATFAGSVLSVSLDDQMIDPLVAEGEDLESILNGQDIRATVLGDADGNGVDDIAFLGRTTGDRVVSAVAYLNSSWSAFRVVAENSTATLAAAPKSVVASGPIVGADAVQDWLVVADEGLTAVRSPDGQAPSSGFGMVGLEDQLKGIVGLSQVTTDLQSVALVSGNATVGGGQLPASVAAAVRLSALPSPGTVLALCAAAPSQNGVLHVLVTGPLDATPIVAVGSSQASYLDLADRRLWSKSHALSADNARAELGFVVAHMESLHAMQPDLAGGRVSAMLQPKASPPTLMVCARRLQSVSNLSKVNQFSFFGGEAFSQVSALAAASASLDSDQSKNDFLVCAWNATVNGSRTGTCAVGLAGANGRILGSAAEVSSFAPLQTLLSEGSRFGAAAAPIRLEVPSQVFAVSSMPAGAPGSIFLLRMVAGGNGEVESASQLSPSSHAAMAGVASADSRFGCSLAAAGLHAWPAQVLLVGSSGHGVAGSVFVLATTSDAVVSSALEVTPASLGGDAASLLGSGAAFGAAVAQVPALSNDAAVGVAVGAPGIAFGQAAGAGEGYVVLARIGPPPGSAVELIQVLGPSVSAPGFDAILAPNGSAFGSQLAALGDINGDGFDDLAVGAPLATAQNQVQVLFLAPADAAELSVLRGHSSDHEMSAEVNTSSLTAMAWVEQPEPAGATPYGFLLLGRTSAPGEDNVLSASAQSDAVFPTATPSPSPSAIPSPEWRADSSVELRAPSTNFNLTSAVNSFGASVAVIGDLASNEHIVLAVGAPESTANSTGEVVVAMLNSTFNLVSAYRLSDTASLSLVAGDHFGAAMVTGFSTGAECGAGLLVSASSRSSWAESAGSLFFAQLCPNGTTRTLVEATDAASYFASMPPNPSGRMGAEYLFQAGSSHVVALGAPEQGDGGVAVVKLSLDAGSGAAVITEYSMYAASTWESRSVSGFGVALAALASTSASSKLLVAGGTSTLQLFELSLVHATKTWSTQALDLPAQLAAMDNGQVGLAGVGDQNGDGTADAVIGVTGCCANAGGVAIVFLALCSLRVSFSHFNVNAKHHANVDTNAQRDVQRDSDSERHGNGNKHSNKLGNSDGHAVKLGNSDGHAVKLIDTDSDANSLCNTKPIPCSGSDLQPPHCRWACFVGWLARAARWRNGWVVHGWAS</sequence>
<evidence type="ECO:0000256" key="4">
    <source>
        <dbReference type="PROSITE-ProRule" id="PRU00803"/>
    </source>
</evidence>
<dbReference type="GO" id="GO:0033627">
    <property type="term" value="P:cell adhesion mediated by integrin"/>
    <property type="evidence" value="ECO:0007669"/>
    <property type="project" value="TreeGrafter"/>
</dbReference>
<evidence type="ECO:0000256" key="2">
    <source>
        <dbReference type="ARBA" id="ARBA00022737"/>
    </source>
</evidence>
<dbReference type="PROSITE" id="PS51470">
    <property type="entry name" value="FG_GAP"/>
    <property type="match status" value="1"/>
</dbReference>
<dbReference type="PANTHER" id="PTHR23220">
    <property type="entry name" value="INTEGRIN ALPHA"/>
    <property type="match status" value="1"/>
</dbReference>
<organism evidence="7 8">
    <name type="scientific">Cafeteria roenbergensis</name>
    <name type="common">Marine flagellate</name>
    <dbReference type="NCBI Taxonomy" id="33653"/>
    <lineage>
        <taxon>Eukaryota</taxon>
        <taxon>Sar</taxon>
        <taxon>Stramenopiles</taxon>
        <taxon>Bigyra</taxon>
        <taxon>Opalozoa</taxon>
        <taxon>Bicosoecida</taxon>
        <taxon>Cafeteriaceae</taxon>
        <taxon>Cafeteria</taxon>
    </lineage>
</organism>
<dbReference type="Gene3D" id="2.130.10.130">
    <property type="entry name" value="Integrin alpha, N-terminal"/>
    <property type="match status" value="2"/>
</dbReference>
<dbReference type="GO" id="GO:0007160">
    <property type="term" value="P:cell-matrix adhesion"/>
    <property type="evidence" value="ECO:0007669"/>
    <property type="project" value="TreeGrafter"/>
</dbReference>
<dbReference type="GO" id="GO:0005178">
    <property type="term" value="F:integrin binding"/>
    <property type="evidence" value="ECO:0007669"/>
    <property type="project" value="TreeGrafter"/>
</dbReference>
<evidence type="ECO:0000313" key="8">
    <source>
        <dbReference type="Proteomes" id="UP000322899"/>
    </source>
</evidence>
<evidence type="ECO:0000313" key="7">
    <source>
        <dbReference type="EMBL" id="KAA0173546.1"/>
    </source>
</evidence>
<keyword evidence="1 6" id="KW-0732">Signal</keyword>
<feature type="repeat" description="FG-GAP" evidence="4">
    <location>
        <begin position="998"/>
        <end position="1058"/>
    </location>
</feature>
<dbReference type="PANTHER" id="PTHR23220:SF122">
    <property type="entry name" value="INTEGRIN ALPHA-PS1"/>
    <property type="match status" value="1"/>
</dbReference>
<dbReference type="SMART" id="SM00191">
    <property type="entry name" value="Int_alpha"/>
    <property type="match status" value="4"/>
</dbReference>
<feature type="region of interest" description="Disordered" evidence="5">
    <location>
        <begin position="1473"/>
        <end position="1507"/>
    </location>
</feature>
<name>A0A5A8E783_CAFRO</name>
<dbReference type="GO" id="GO:0007229">
    <property type="term" value="P:integrin-mediated signaling pathway"/>
    <property type="evidence" value="ECO:0007669"/>
    <property type="project" value="TreeGrafter"/>
</dbReference>
<feature type="chain" id="PRO_5022832130" evidence="6">
    <location>
        <begin position="19"/>
        <end position="1573"/>
    </location>
</feature>
<evidence type="ECO:0000256" key="3">
    <source>
        <dbReference type="ARBA" id="ARBA00023180"/>
    </source>
</evidence>
<dbReference type="OrthoDB" id="5317514at2759"/>